<feature type="domain" description="HTH araC/xylS-type" evidence="4">
    <location>
        <begin position="188"/>
        <end position="286"/>
    </location>
</feature>
<protein>
    <submittedName>
        <fullName evidence="5">Helix-turn-helix domain-containing protein</fullName>
    </submittedName>
</protein>
<dbReference type="Pfam" id="PF07883">
    <property type="entry name" value="Cupin_2"/>
    <property type="match status" value="1"/>
</dbReference>
<dbReference type="SMART" id="SM00342">
    <property type="entry name" value="HTH_ARAC"/>
    <property type="match status" value="1"/>
</dbReference>
<sequence length="291" mass="33047">MERYQEPIHYQNERLGIKVRRFVDDSPPGPAANRWHYHPEVEFVALHEGGMTMRTPGREYRLAPGDVVVIGSSRLHLSRKSAEGALAYTVLHVDLQRYFDPAMMMYYRHFSELAHPLDDLNYVFGESAAAAGEAAAIIAKMLGEITDKPKGYEIAASMHVKHLLLTLLRHDRRELLQSNEFVDGDAMRPVLDYVNAHLAERIEMDEVCRLASMNYSAFSKSFKKALGVSFVNYVNRQRIRKAEQALVTGSASVADIAAGVGIGNMAHFYELFRRYNGCTPKEYKHRLLRTE</sequence>
<comment type="caution">
    <text evidence="5">The sequence shown here is derived from an EMBL/GenBank/DDBJ whole genome shotgun (WGS) entry which is preliminary data.</text>
</comment>
<keyword evidence="1" id="KW-0805">Transcription regulation</keyword>
<dbReference type="InterPro" id="IPR018060">
    <property type="entry name" value="HTH_AraC"/>
</dbReference>
<dbReference type="Gene3D" id="2.60.120.10">
    <property type="entry name" value="Jelly Rolls"/>
    <property type="match status" value="1"/>
</dbReference>
<keyword evidence="6" id="KW-1185">Reference proteome</keyword>
<dbReference type="Pfam" id="PF12833">
    <property type="entry name" value="HTH_18"/>
    <property type="match status" value="1"/>
</dbReference>
<evidence type="ECO:0000313" key="5">
    <source>
        <dbReference type="EMBL" id="MBO7742993.1"/>
    </source>
</evidence>
<dbReference type="PROSITE" id="PS00041">
    <property type="entry name" value="HTH_ARAC_FAMILY_1"/>
    <property type="match status" value="1"/>
</dbReference>
<dbReference type="InterPro" id="IPR014710">
    <property type="entry name" value="RmlC-like_jellyroll"/>
</dbReference>
<dbReference type="InterPro" id="IPR013096">
    <property type="entry name" value="Cupin_2"/>
</dbReference>
<dbReference type="Gene3D" id="1.10.10.60">
    <property type="entry name" value="Homeodomain-like"/>
    <property type="match status" value="2"/>
</dbReference>
<dbReference type="PANTHER" id="PTHR43280:SF34">
    <property type="entry name" value="ARAC-FAMILY TRANSCRIPTIONAL REGULATOR"/>
    <property type="match status" value="1"/>
</dbReference>
<name>A0ABS3W3W0_9BACL</name>
<evidence type="ECO:0000256" key="3">
    <source>
        <dbReference type="ARBA" id="ARBA00023163"/>
    </source>
</evidence>
<dbReference type="InterPro" id="IPR018062">
    <property type="entry name" value="HTH_AraC-typ_CS"/>
</dbReference>
<dbReference type="RefSeq" id="WP_208845941.1">
    <property type="nucleotide sequence ID" value="NZ_JAGGDJ010000001.1"/>
</dbReference>
<keyword evidence="2" id="KW-0238">DNA-binding</keyword>
<proteinExistence type="predicted"/>
<keyword evidence="3" id="KW-0804">Transcription</keyword>
<dbReference type="SUPFAM" id="SSF51215">
    <property type="entry name" value="Regulatory protein AraC"/>
    <property type="match status" value="1"/>
</dbReference>
<dbReference type="SUPFAM" id="SSF46689">
    <property type="entry name" value="Homeodomain-like"/>
    <property type="match status" value="2"/>
</dbReference>
<gene>
    <name evidence="5" type="ORF">I8J29_02210</name>
</gene>
<organism evidence="5 6">
    <name type="scientific">Paenibacillus artemisiicola</name>
    <dbReference type="NCBI Taxonomy" id="1172618"/>
    <lineage>
        <taxon>Bacteria</taxon>
        <taxon>Bacillati</taxon>
        <taxon>Bacillota</taxon>
        <taxon>Bacilli</taxon>
        <taxon>Bacillales</taxon>
        <taxon>Paenibacillaceae</taxon>
        <taxon>Paenibacillus</taxon>
    </lineage>
</organism>
<reference evidence="5 6" key="1">
    <citation type="submission" date="2021-03" db="EMBL/GenBank/DDBJ databases">
        <title>Paenibacillus artemisicola MWE-103 whole genome sequence.</title>
        <authorList>
            <person name="Ham Y.J."/>
        </authorList>
    </citation>
    <scope>NUCLEOTIDE SEQUENCE [LARGE SCALE GENOMIC DNA]</scope>
    <source>
        <strain evidence="5 6">MWE-103</strain>
    </source>
</reference>
<evidence type="ECO:0000313" key="6">
    <source>
        <dbReference type="Proteomes" id="UP000670947"/>
    </source>
</evidence>
<evidence type="ECO:0000256" key="1">
    <source>
        <dbReference type="ARBA" id="ARBA00023015"/>
    </source>
</evidence>
<dbReference type="PANTHER" id="PTHR43280">
    <property type="entry name" value="ARAC-FAMILY TRANSCRIPTIONAL REGULATOR"/>
    <property type="match status" value="1"/>
</dbReference>
<dbReference type="EMBL" id="JAGGDJ010000001">
    <property type="protein sequence ID" value="MBO7742993.1"/>
    <property type="molecule type" value="Genomic_DNA"/>
</dbReference>
<dbReference type="InterPro" id="IPR037923">
    <property type="entry name" value="HTH-like"/>
</dbReference>
<dbReference type="PROSITE" id="PS01124">
    <property type="entry name" value="HTH_ARAC_FAMILY_2"/>
    <property type="match status" value="1"/>
</dbReference>
<evidence type="ECO:0000256" key="2">
    <source>
        <dbReference type="ARBA" id="ARBA00023125"/>
    </source>
</evidence>
<evidence type="ECO:0000259" key="4">
    <source>
        <dbReference type="PROSITE" id="PS01124"/>
    </source>
</evidence>
<dbReference type="Proteomes" id="UP000670947">
    <property type="component" value="Unassembled WGS sequence"/>
</dbReference>
<accession>A0ABS3W3W0</accession>
<dbReference type="InterPro" id="IPR009057">
    <property type="entry name" value="Homeodomain-like_sf"/>
</dbReference>